<feature type="domain" description="Peptidase C51" evidence="2">
    <location>
        <begin position="126"/>
        <end position="195"/>
    </location>
</feature>
<evidence type="ECO:0000313" key="3">
    <source>
        <dbReference type="EMBL" id="SJM72709.1"/>
    </source>
</evidence>
<dbReference type="SUPFAM" id="SSF54001">
    <property type="entry name" value="Cysteine proteinases"/>
    <property type="match status" value="1"/>
</dbReference>
<dbReference type="EMBL" id="FUGE01000191">
    <property type="protein sequence ID" value="SJM72709.1"/>
    <property type="molecule type" value="Genomic_DNA"/>
</dbReference>
<feature type="signal peptide" evidence="1">
    <location>
        <begin position="1"/>
        <end position="20"/>
    </location>
</feature>
<dbReference type="InterPro" id="IPR007921">
    <property type="entry name" value="CHAP_dom"/>
</dbReference>
<dbReference type="RefSeq" id="WP_077451580.1">
    <property type="nucleotide sequence ID" value="NZ_FUGE01000191.1"/>
</dbReference>
<dbReference type="InterPro" id="IPR038765">
    <property type="entry name" value="Papain-like_cys_pep_sf"/>
</dbReference>
<keyword evidence="1" id="KW-0732">Signal</keyword>
<dbReference type="Gene3D" id="3.90.1720.10">
    <property type="entry name" value="endopeptidase domain like (from Nostoc punctiforme)"/>
    <property type="match status" value="1"/>
</dbReference>
<gene>
    <name evidence="3" type="ORF">A1232T_01903</name>
</gene>
<name>A0A1R4GX04_9GAMM</name>
<evidence type="ECO:0000259" key="2">
    <source>
        <dbReference type="Pfam" id="PF05257"/>
    </source>
</evidence>
<reference evidence="3 4" key="1">
    <citation type="submission" date="2017-02" db="EMBL/GenBank/DDBJ databases">
        <authorList>
            <person name="Peterson S.W."/>
        </authorList>
    </citation>
    <scope>NUCLEOTIDE SEQUENCE [LARGE SCALE GENOMIC DNA]</scope>
    <source>
        <strain evidence="3">Psychrobacter_piechaudii</strain>
    </source>
</reference>
<organism evidence="3 4">
    <name type="scientific">Psychrobacter piechaudii</name>
    <dbReference type="NCBI Taxonomy" id="1945521"/>
    <lineage>
        <taxon>Bacteria</taxon>
        <taxon>Pseudomonadati</taxon>
        <taxon>Pseudomonadota</taxon>
        <taxon>Gammaproteobacteria</taxon>
        <taxon>Moraxellales</taxon>
        <taxon>Moraxellaceae</taxon>
        <taxon>Psychrobacter</taxon>
    </lineage>
</organism>
<protein>
    <recommendedName>
        <fullName evidence="2">Peptidase C51 domain-containing protein</fullName>
    </recommendedName>
</protein>
<keyword evidence="4" id="KW-1185">Reference proteome</keyword>
<dbReference type="Pfam" id="PF05257">
    <property type="entry name" value="CHAP"/>
    <property type="match status" value="1"/>
</dbReference>
<feature type="chain" id="PRO_5012458611" description="Peptidase C51 domain-containing protein" evidence="1">
    <location>
        <begin position="21"/>
        <end position="240"/>
    </location>
</feature>
<proteinExistence type="predicted"/>
<accession>A0A1R4GX04</accession>
<evidence type="ECO:0000313" key="4">
    <source>
        <dbReference type="Proteomes" id="UP000188357"/>
    </source>
</evidence>
<evidence type="ECO:0000256" key="1">
    <source>
        <dbReference type="SAM" id="SignalP"/>
    </source>
</evidence>
<dbReference type="AlphaFoldDB" id="A0A1R4GX04"/>
<sequence length="240" mass="26305">MKKSLIILSLMGLSATQVNATVQQTFEPATNSSAVKTYKVVNNFSNITSNTTERVQNIEYLNNQAQQKSDELAQLARQLETKYSNSVSFATSANNPTFSSGRLTSSAPPALAAARAARAAHSRTLGLCARYVRQALQAAGYDFTPNPSAYQYATRGTLAQAGFVKLSNDNYQPQVGDVAVFNRSSKNPHGHIQIYDGSQWVSDFRQSKFSPYSSHNGYSVWRDGRYLDATSQGTYLAMND</sequence>
<dbReference type="Proteomes" id="UP000188357">
    <property type="component" value="Unassembled WGS sequence"/>
</dbReference>
<dbReference type="OrthoDB" id="5522511at2"/>